<dbReference type="InterPro" id="IPR004276">
    <property type="entry name" value="GlycoTrans_28_N"/>
</dbReference>
<dbReference type="NCBIfam" id="NF009102">
    <property type="entry name" value="PRK12446.1"/>
    <property type="match status" value="1"/>
</dbReference>
<evidence type="ECO:0000256" key="10">
    <source>
        <dbReference type="HAMAP-Rule" id="MF_00033"/>
    </source>
</evidence>
<reference evidence="13 14" key="1">
    <citation type="submission" date="2019-08" db="EMBL/GenBank/DDBJ databases">
        <title>Bacillus genomes from the desert of Cuatro Cienegas, Coahuila.</title>
        <authorList>
            <person name="Olmedo-Alvarez G."/>
        </authorList>
    </citation>
    <scope>NUCLEOTIDE SEQUENCE [LARGE SCALE GENOMIC DNA]</scope>
    <source>
        <strain evidence="13 14">CH446_14T</strain>
    </source>
</reference>
<evidence type="ECO:0000259" key="11">
    <source>
        <dbReference type="Pfam" id="PF03033"/>
    </source>
</evidence>
<dbReference type="GO" id="GO:0009252">
    <property type="term" value="P:peptidoglycan biosynthetic process"/>
    <property type="evidence" value="ECO:0007669"/>
    <property type="project" value="UniProtKB-UniRule"/>
</dbReference>
<comment type="caution">
    <text evidence="13">The sequence shown here is derived from an EMBL/GenBank/DDBJ whole genome shotgun (WGS) entry which is preliminary data.</text>
</comment>
<evidence type="ECO:0000259" key="12">
    <source>
        <dbReference type="Pfam" id="PF04101"/>
    </source>
</evidence>
<feature type="binding site" evidence="10">
    <location>
        <position position="291"/>
    </location>
    <ligand>
        <name>UDP-N-acetyl-alpha-D-glucosamine</name>
        <dbReference type="ChEBI" id="CHEBI:57705"/>
    </ligand>
</feature>
<dbReference type="GO" id="GO:0008360">
    <property type="term" value="P:regulation of cell shape"/>
    <property type="evidence" value="ECO:0007669"/>
    <property type="project" value="UniProtKB-KW"/>
</dbReference>
<dbReference type="GO" id="GO:0005886">
    <property type="term" value="C:plasma membrane"/>
    <property type="evidence" value="ECO:0007669"/>
    <property type="project" value="UniProtKB-SubCell"/>
</dbReference>
<keyword evidence="1 10" id="KW-1003">Cell membrane</keyword>
<comment type="similarity">
    <text evidence="10">Belongs to the glycosyltransferase 28 family. MurG subfamily.</text>
</comment>
<evidence type="ECO:0000256" key="2">
    <source>
        <dbReference type="ARBA" id="ARBA00022618"/>
    </source>
</evidence>
<dbReference type="GO" id="GO:0051301">
    <property type="term" value="P:cell division"/>
    <property type="evidence" value="ECO:0007669"/>
    <property type="project" value="UniProtKB-KW"/>
</dbReference>
<keyword evidence="7 10" id="KW-0472">Membrane</keyword>
<dbReference type="Pfam" id="PF03033">
    <property type="entry name" value="Glyco_transf_28"/>
    <property type="match status" value="1"/>
</dbReference>
<keyword evidence="6 10" id="KW-0573">Peptidoglycan synthesis</keyword>
<evidence type="ECO:0000256" key="9">
    <source>
        <dbReference type="ARBA" id="ARBA00023316"/>
    </source>
</evidence>
<evidence type="ECO:0000256" key="1">
    <source>
        <dbReference type="ARBA" id="ARBA00022475"/>
    </source>
</evidence>
<proteinExistence type="inferred from homology"/>
<comment type="subcellular location">
    <subcellularLocation>
        <location evidence="10">Cell membrane</location>
        <topology evidence="10">Peripheral membrane protein</topology>
        <orientation evidence="10">Cytoplasmic side</orientation>
    </subcellularLocation>
</comment>
<name>A0A5D4RBH5_9BACI</name>
<dbReference type="GO" id="GO:0051991">
    <property type="term" value="F:UDP-N-acetyl-D-glucosamine:N-acetylmuramoyl-L-alanyl-D-glutamyl-meso-2,6-diaminopimelyl-D-alanyl-D-alanine-diphosphoundecaprenol 4-beta-N-acetylglucosaminlytransferase activity"/>
    <property type="evidence" value="ECO:0007669"/>
    <property type="project" value="RHEA"/>
</dbReference>
<keyword evidence="9 10" id="KW-0961">Cell wall biogenesis/degradation</keyword>
<dbReference type="InterPro" id="IPR006009">
    <property type="entry name" value="GlcNAc_MurG"/>
</dbReference>
<comment type="pathway">
    <text evidence="10">Cell wall biogenesis; peptidoglycan biosynthesis.</text>
</comment>
<evidence type="ECO:0000256" key="7">
    <source>
        <dbReference type="ARBA" id="ARBA00023136"/>
    </source>
</evidence>
<evidence type="ECO:0000313" key="13">
    <source>
        <dbReference type="EMBL" id="TYS47899.1"/>
    </source>
</evidence>
<evidence type="ECO:0000256" key="6">
    <source>
        <dbReference type="ARBA" id="ARBA00022984"/>
    </source>
</evidence>
<dbReference type="UniPathway" id="UPA00219"/>
<evidence type="ECO:0000256" key="4">
    <source>
        <dbReference type="ARBA" id="ARBA00022679"/>
    </source>
</evidence>
<keyword evidence="8 10" id="KW-0131">Cell cycle</keyword>
<feature type="domain" description="Glycosyltransferase family 28 N-terminal" evidence="11">
    <location>
        <begin position="7"/>
        <end position="144"/>
    </location>
</feature>
<dbReference type="AlphaFoldDB" id="A0A5D4RBH5"/>
<keyword evidence="2 10" id="KW-0132">Cell division</keyword>
<evidence type="ECO:0000256" key="8">
    <source>
        <dbReference type="ARBA" id="ARBA00023306"/>
    </source>
</evidence>
<dbReference type="PANTHER" id="PTHR21015">
    <property type="entry name" value="UDP-N-ACETYLGLUCOSAMINE--N-ACETYLMURAMYL-(PENTAPEPTIDE) PYROPHOSPHORYL-UNDECAPRENOL N-ACETYLGLUCOSAMINE TRANSFERASE 1"/>
    <property type="match status" value="1"/>
</dbReference>
<evidence type="ECO:0000256" key="3">
    <source>
        <dbReference type="ARBA" id="ARBA00022676"/>
    </source>
</evidence>
<organism evidence="13 14">
    <name type="scientific">Bacillus infantis</name>
    <dbReference type="NCBI Taxonomy" id="324767"/>
    <lineage>
        <taxon>Bacteria</taxon>
        <taxon>Bacillati</taxon>
        <taxon>Bacillota</taxon>
        <taxon>Bacilli</taxon>
        <taxon>Bacillales</taxon>
        <taxon>Bacillaceae</taxon>
        <taxon>Bacillus</taxon>
    </lineage>
</organism>
<accession>A0A5D4RBH5</accession>
<comment type="function">
    <text evidence="10">Cell wall formation. Catalyzes the transfer of a GlcNAc subunit on undecaprenyl-pyrophosphoryl-MurNAc-pentapeptide (lipid intermediate I) to form undecaprenyl-pyrophosphoryl-MurNAc-(pentapeptide)GlcNAc (lipid intermediate II).</text>
</comment>
<dbReference type="InterPro" id="IPR007235">
    <property type="entry name" value="Glyco_trans_28_C"/>
</dbReference>
<dbReference type="Pfam" id="PF04101">
    <property type="entry name" value="Glyco_tran_28_C"/>
    <property type="match status" value="1"/>
</dbReference>
<dbReference type="PANTHER" id="PTHR21015:SF27">
    <property type="entry name" value="UDP-N-ACETYLGLUCOSAMINE--N-ACETYLMURAMYL-(PENTAPEPTIDE) PYROPHOSPHORYL-UNDECAPRENOL N-ACETYLGLUCOSAMINE TRANSFERASE"/>
    <property type="match status" value="1"/>
</dbReference>
<dbReference type="Proteomes" id="UP000322139">
    <property type="component" value="Unassembled WGS sequence"/>
</dbReference>
<keyword evidence="3 10" id="KW-0328">Glycosyltransferase</keyword>
<keyword evidence="5 10" id="KW-0133">Cell shape</keyword>
<comment type="caution">
    <text evidence="10">Lacks conserved residue(s) required for the propagation of feature annotation.</text>
</comment>
<feature type="binding site" evidence="10">
    <location>
        <position position="196"/>
    </location>
    <ligand>
        <name>UDP-N-acetyl-alpha-D-glucosamine</name>
        <dbReference type="ChEBI" id="CHEBI:57705"/>
    </ligand>
</feature>
<keyword evidence="4 10" id="KW-0808">Transferase</keyword>
<gene>
    <name evidence="10" type="primary">murG</name>
    <name evidence="13" type="ORF">FZD51_13320</name>
</gene>
<dbReference type="GO" id="GO:0050511">
    <property type="term" value="F:undecaprenyldiphospho-muramoylpentapeptide beta-N-acetylglucosaminyltransferase activity"/>
    <property type="evidence" value="ECO:0007669"/>
    <property type="project" value="UniProtKB-UniRule"/>
</dbReference>
<dbReference type="GO" id="GO:0071555">
    <property type="term" value="P:cell wall organization"/>
    <property type="evidence" value="ECO:0007669"/>
    <property type="project" value="UniProtKB-KW"/>
</dbReference>
<feature type="domain" description="Glycosyl transferase family 28 C-terminal" evidence="12">
    <location>
        <begin position="190"/>
        <end position="341"/>
    </location>
</feature>
<sequence length="358" mass="39349">MMKKTLVLTGGGSAGHVTPNMALIKELEGENIDIHYIGSREGIEKELISGLSIPYHSISSGKLRRYADFENLKDIFKVAKGCTEALRILKKLKPGLVFSKGGFVSVPVIAAAKLLGIPIFIHESDLTPGLANRISKRFASKIYTSFEETLQYLPNGKAQAIGSPIRREILSGIKEKGLEFLGFDRSRPVLAIMGGSLGAKKINEAVRQEIEQIGGQFQVVHLCGKGNLDPDLEGRPGYRQFEFLNSELSDVLACTDLMVTRGGSNAIFEFLALRIPMLIIPLSRKQSRGDQILNAKSFEEKGYSLTLQEEDLTAASLAGYIALLSEHRESILKQMEESRIKDALSVMAGDIRDKVQQQ</sequence>
<comment type="catalytic activity">
    <reaction evidence="10">
        <text>di-trans,octa-cis-undecaprenyl diphospho-N-acetyl-alpha-D-muramoyl-L-alanyl-D-glutamyl-meso-2,6-diaminopimeloyl-D-alanyl-D-alanine + UDP-N-acetyl-alpha-D-glucosamine = di-trans,octa-cis-undecaprenyl diphospho-[N-acetyl-alpha-D-glucosaminyl-(1-&gt;4)]-N-acetyl-alpha-D-muramoyl-L-alanyl-D-glutamyl-meso-2,6-diaminopimeloyl-D-alanyl-D-alanine + UDP + H(+)</text>
        <dbReference type="Rhea" id="RHEA:31227"/>
        <dbReference type="ChEBI" id="CHEBI:15378"/>
        <dbReference type="ChEBI" id="CHEBI:57705"/>
        <dbReference type="ChEBI" id="CHEBI:58223"/>
        <dbReference type="ChEBI" id="CHEBI:61387"/>
        <dbReference type="ChEBI" id="CHEBI:61388"/>
        <dbReference type="EC" id="2.4.1.227"/>
    </reaction>
</comment>
<dbReference type="EC" id="2.4.1.227" evidence="10"/>
<evidence type="ECO:0000313" key="14">
    <source>
        <dbReference type="Proteomes" id="UP000322139"/>
    </source>
</evidence>
<dbReference type="HAMAP" id="MF_00033">
    <property type="entry name" value="MurG"/>
    <property type="match status" value="1"/>
</dbReference>
<dbReference type="EMBL" id="VTER01000006">
    <property type="protein sequence ID" value="TYS47899.1"/>
    <property type="molecule type" value="Genomic_DNA"/>
</dbReference>
<dbReference type="GO" id="GO:0005975">
    <property type="term" value="P:carbohydrate metabolic process"/>
    <property type="evidence" value="ECO:0007669"/>
    <property type="project" value="InterPro"/>
</dbReference>
<protein>
    <recommendedName>
        <fullName evidence="10">UDP-N-acetylglucosamine--N-acetylmuramyl-(pentapeptide) pyrophosphoryl-undecaprenol N-acetylglucosamine transferase</fullName>
        <ecNumber evidence="10">2.4.1.227</ecNumber>
    </recommendedName>
    <alternativeName>
        <fullName evidence="10">Undecaprenyl-PP-MurNAc-pentapeptide-UDPGlcNAc GlcNAc transferase</fullName>
    </alternativeName>
</protein>
<evidence type="ECO:0000256" key="5">
    <source>
        <dbReference type="ARBA" id="ARBA00022960"/>
    </source>
</evidence>
<dbReference type="Gene3D" id="3.40.50.2000">
    <property type="entry name" value="Glycogen Phosphorylase B"/>
    <property type="match status" value="2"/>
</dbReference>
<feature type="binding site" evidence="10">
    <location>
        <begin position="13"/>
        <end position="15"/>
    </location>
    <ligand>
        <name>UDP-N-acetyl-alpha-D-glucosamine</name>
        <dbReference type="ChEBI" id="CHEBI:57705"/>
    </ligand>
</feature>
<dbReference type="CDD" id="cd03785">
    <property type="entry name" value="GT28_MurG"/>
    <property type="match status" value="1"/>
</dbReference>
<dbReference type="SUPFAM" id="SSF53756">
    <property type="entry name" value="UDP-Glycosyltransferase/glycogen phosphorylase"/>
    <property type="match status" value="1"/>
</dbReference>
<feature type="binding site" evidence="10">
    <location>
        <position position="166"/>
    </location>
    <ligand>
        <name>UDP-N-acetyl-alpha-D-glucosamine</name>
        <dbReference type="ChEBI" id="CHEBI:57705"/>
    </ligand>
</feature>